<gene>
    <name evidence="2" type="ORF">QBC32DRAFT_43297</name>
</gene>
<keyword evidence="1" id="KW-0472">Membrane</keyword>
<evidence type="ECO:0000313" key="3">
    <source>
        <dbReference type="Proteomes" id="UP001303222"/>
    </source>
</evidence>
<keyword evidence="1" id="KW-1133">Transmembrane helix</keyword>
<dbReference type="EMBL" id="MU859077">
    <property type="protein sequence ID" value="KAK3955350.1"/>
    <property type="molecule type" value="Genomic_DNA"/>
</dbReference>
<comment type="caution">
    <text evidence="2">The sequence shown here is derived from an EMBL/GenBank/DDBJ whole genome shotgun (WGS) entry which is preliminary data.</text>
</comment>
<protein>
    <submittedName>
        <fullName evidence="2">Uncharacterized protein</fullName>
    </submittedName>
</protein>
<keyword evidence="1" id="KW-0812">Transmembrane</keyword>
<organism evidence="2 3">
    <name type="scientific">Pseudoneurospora amorphoporcata</name>
    <dbReference type="NCBI Taxonomy" id="241081"/>
    <lineage>
        <taxon>Eukaryota</taxon>
        <taxon>Fungi</taxon>
        <taxon>Dikarya</taxon>
        <taxon>Ascomycota</taxon>
        <taxon>Pezizomycotina</taxon>
        <taxon>Sordariomycetes</taxon>
        <taxon>Sordariomycetidae</taxon>
        <taxon>Sordariales</taxon>
        <taxon>Sordariaceae</taxon>
        <taxon>Pseudoneurospora</taxon>
    </lineage>
</organism>
<accession>A0AAN6P0G2</accession>
<keyword evidence="3" id="KW-1185">Reference proteome</keyword>
<evidence type="ECO:0000313" key="2">
    <source>
        <dbReference type="EMBL" id="KAK3955350.1"/>
    </source>
</evidence>
<name>A0AAN6P0G2_9PEZI</name>
<evidence type="ECO:0000256" key="1">
    <source>
        <dbReference type="SAM" id="Phobius"/>
    </source>
</evidence>
<dbReference type="Proteomes" id="UP001303222">
    <property type="component" value="Unassembled WGS sequence"/>
</dbReference>
<feature type="transmembrane region" description="Helical" evidence="1">
    <location>
        <begin position="165"/>
        <end position="187"/>
    </location>
</feature>
<feature type="transmembrane region" description="Helical" evidence="1">
    <location>
        <begin position="95"/>
        <end position="114"/>
    </location>
</feature>
<feature type="transmembrane region" description="Helical" evidence="1">
    <location>
        <begin position="134"/>
        <end position="153"/>
    </location>
</feature>
<sequence>MCGPQHETRHRDASITQLSPNGHFTLLEEHSRSSSVYNEIVESYSEARRKSHQMSFSPTVRNIASQPALRREEWSTPYMQMLLALDKIPRLHNILVSYFTWLLLVAFIIVTGSFTSSESGSVIMHIHITMQPLFIANPSCMALGILACLWLGIRWRRNYVWLINRLYMHLFLNGLAGVLASMASVYAQGCLGCITLGC</sequence>
<proteinExistence type="predicted"/>
<reference evidence="2" key="2">
    <citation type="submission" date="2023-06" db="EMBL/GenBank/DDBJ databases">
        <authorList>
            <consortium name="Lawrence Berkeley National Laboratory"/>
            <person name="Mondo S.J."/>
            <person name="Hensen N."/>
            <person name="Bonometti L."/>
            <person name="Westerberg I."/>
            <person name="Brannstrom I.O."/>
            <person name="Guillou S."/>
            <person name="Cros-Aarteil S."/>
            <person name="Calhoun S."/>
            <person name="Haridas S."/>
            <person name="Kuo A."/>
            <person name="Pangilinan J."/>
            <person name="Riley R."/>
            <person name="Labutti K."/>
            <person name="Andreopoulos B."/>
            <person name="Lipzen A."/>
            <person name="Chen C."/>
            <person name="Yanf M."/>
            <person name="Daum C."/>
            <person name="Ng V."/>
            <person name="Clum A."/>
            <person name="Steindorff A."/>
            <person name="Ohm R."/>
            <person name="Martin F."/>
            <person name="Silar P."/>
            <person name="Natvig D."/>
            <person name="Lalanne C."/>
            <person name="Gautier V."/>
            <person name="Ament-Velasquez S.L."/>
            <person name="Kruys A."/>
            <person name="Hutchinson M.I."/>
            <person name="Powell A.J."/>
            <person name="Barry K."/>
            <person name="Miller A.N."/>
            <person name="Grigoriev I.V."/>
            <person name="Debuchy R."/>
            <person name="Gladieux P."/>
            <person name="Thoren M.H."/>
            <person name="Johannesson H."/>
        </authorList>
    </citation>
    <scope>NUCLEOTIDE SEQUENCE</scope>
    <source>
        <strain evidence="2">CBS 626.80</strain>
    </source>
</reference>
<reference evidence="2" key="1">
    <citation type="journal article" date="2023" name="Mol. Phylogenet. Evol.">
        <title>Genome-scale phylogeny and comparative genomics of the fungal order Sordariales.</title>
        <authorList>
            <person name="Hensen N."/>
            <person name="Bonometti L."/>
            <person name="Westerberg I."/>
            <person name="Brannstrom I.O."/>
            <person name="Guillou S."/>
            <person name="Cros-Aarteil S."/>
            <person name="Calhoun S."/>
            <person name="Haridas S."/>
            <person name="Kuo A."/>
            <person name="Mondo S."/>
            <person name="Pangilinan J."/>
            <person name="Riley R."/>
            <person name="LaButti K."/>
            <person name="Andreopoulos B."/>
            <person name="Lipzen A."/>
            <person name="Chen C."/>
            <person name="Yan M."/>
            <person name="Daum C."/>
            <person name="Ng V."/>
            <person name="Clum A."/>
            <person name="Steindorff A."/>
            <person name="Ohm R.A."/>
            <person name="Martin F."/>
            <person name="Silar P."/>
            <person name="Natvig D.O."/>
            <person name="Lalanne C."/>
            <person name="Gautier V."/>
            <person name="Ament-Velasquez S.L."/>
            <person name="Kruys A."/>
            <person name="Hutchinson M.I."/>
            <person name="Powell A.J."/>
            <person name="Barry K."/>
            <person name="Miller A.N."/>
            <person name="Grigoriev I.V."/>
            <person name="Debuchy R."/>
            <person name="Gladieux P."/>
            <person name="Hiltunen Thoren M."/>
            <person name="Johannesson H."/>
        </authorList>
    </citation>
    <scope>NUCLEOTIDE SEQUENCE</scope>
    <source>
        <strain evidence="2">CBS 626.80</strain>
    </source>
</reference>
<dbReference type="AlphaFoldDB" id="A0AAN6P0G2"/>